<dbReference type="AlphaFoldDB" id="A0A0D2M4A2"/>
<dbReference type="GO" id="GO:0016150">
    <property type="term" value="F:translation release factor activity, codon nonspecific"/>
    <property type="evidence" value="ECO:0007669"/>
    <property type="project" value="TreeGrafter"/>
</dbReference>
<evidence type="ECO:0000256" key="1">
    <source>
        <dbReference type="SAM" id="MobiDB-lite"/>
    </source>
</evidence>
<dbReference type="STRING" id="145388.A0A0D2M4A2"/>
<organism evidence="2 3">
    <name type="scientific">Monoraphidium neglectum</name>
    <dbReference type="NCBI Taxonomy" id="145388"/>
    <lineage>
        <taxon>Eukaryota</taxon>
        <taxon>Viridiplantae</taxon>
        <taxon>Chlorophyta</taxon>
        <taxon>core chlorophytes</taxon>
        <taxon>Chlorophyceae</taxon>
        <taxon>CS clade</taxon>
        <taxon>Sphaeropleales</taxon>
        <taxon>Selenastraceae</taxon>
        <taxon>Monoraphidium</taxon>
    </lineage>
</organism>
<feature type="compositionally biased region" description="Basic and acidic residues" evidence="1">
    <location>
        <begin position="95"/>
        <end position="104"/>
    </location>
</feature>
<dbReference type="GO" id="GO:0070126">
    <property type="term" value="P:mitochondrial translational termination"/>
    <property type="evidence" value="ECO:0007669"/>
    <property type="project" value="TreeGrafter"/>
</dbReference>
<feature type="region of interest" description="Disordered" evidence="1">
    <location>
        <begin position="88"/>
        <end position="119"/>
    </location>
</feature>
<accession>A0A0D2M4A2</accession>
<proteinExistence type="predicted"/>
<dbReference type="GO" id="GO:0004045">
    <property type="term" value="F:peptidyl-tRNA hydrolase activity"/>
    <property type="evidence" value="ECO:0007669"/>
    <property type="project" value="TreeGrafter"/>
</dbReference>
<dbReference type="PANTHER" id="PTHR11075:SF54">
    <property type="entry name" value="LARGE RIBOSOMAL SUBUNIT PROTEIN ML62"/>
    <property type="match status" value="1"/>
</dbReference>
<reference evidence="2 3" key="1">
    <citation type="journal article" date="2013" name="BMC Genomics">
        <title>Reconstruction of the lipid metabolism for the microalga Monoraphidium neglectum from its genome sequence reveals characteristics suitable for biofuel production.</title>
        <authorList>
            <person name="Bogen C."/>
            <person name="Al-Dilaimi A."/>
            <person name="Albersmeier A."/>
            <person name="Wichmann J."/>
            <person name="Grundmann M."/>
            <person name="Rupp O."/>
            <person name="Lauersen K.J."/>
            <person name="Blifernez-Klassen O."/>
            <person name="Kalinowski J."/>
            <person name="Goesmann A."/>
            <person name="Mussgnug J.H."/>
            <person name="Kruse O."/>
        </authorList>
    </citation>
    <scope>NUCLEOTIDE SEQUENCE [LARGE SCALE GENOMIC DNA]</scope>
    <source>
        <strain evidence="2 3">SAG 48.87</strain>
    </source>
</reference>
<dbReference type="EMBL" id="KK103160">
    <property type="protein sequence ID" value="KIY96101.1"/>
    <property type="molecule type" value="Genomic_DNA"/>
</dbReference>
<dbReference type="KEGG" id="mng:MNEG_11862"/>
<dbReference type="PANTHER" id="PTHR11075">
    <property type="entry name" value="PEPTIDE CHAIN RELEASE FACTOR"/>
    <property type="match status" value="1"/>
</dbReference>
<dbReference type="Gene3D" id="3.30.160.20">
    <property type="match status" value="1"/>
</dbReference>
<name>A0A0D2M4A2_9CHLO</name>
<dbReference type="GO" id="GO:0005762">
    <property type="term" value="C:mitochondrial large ribosomal subunit"/>
    <property type="evidence" value="ECO:0007669"/>
    <property type="project" value="TreeGrafter"/>
</dbReference>
<dbReference type="Proteomes" id="UP000054498">
    <property type="component" value="Unassembled WGS sequence"/>
</dbReference>
<dbReference type="SUPFAM" id="SSF110916">
    <property type="entry name" value="Peptidyl-tRNA hydrolase domain-like"/>
    <property type="match status" value="1"/>
</dbReference>
<dbReference type="InterPro" id="IPR052104">
    <property type="entry name" value="Mito_Release_Factor_mL62"/>
</dbReference>
<dbReference type="OrthoDB" id="270639at2759"/>
<dbReference type="GeneID" id="25729167"/>
<evidence type="ECO:0000313" key="2">
    <source>
        <dbReference type="EMBL" id="KIY96101.1"/>
    </source>
</evidence>
<protein>
    <submittedName>
        <fullName evidence="2">Uncharacterized protein</fullName>
    </submittedName>
</protein>
<keyword evidence="3" id="KW-1185">Reference proteome</keyword>
<gene>
    <name evidence="2" type="ORF">MNEG_11862</name>
</gene>
<dbReference type="RefSeq" id="XP_013895121.1">
    <property type="nucleotide sequence ID" value="XM_014039667.1"/>
</dbReference>
<sequence length="119" mass="13470">MRFQLDSAGWIPEEVKEAIRRAEKNKINKEGWLVVTSTRHRLQSDAPSNPTVCSANMEDALAKLQDIITAAVDAVTVKEADPETVARVKKNIKAGNERRLDGKKKEGKKKAERRRRDFD</sequence>
<evidence type="ECO:0000313" key="3">
    <source>
        <dbReference type="Proteomes" id="UP000054498"/>
    </source>
</evidence>